<keyword evidence="3" id="KW-1133">Transmembrane helix</keyword>
<dbReference type="EMBL" id="KZ679009">
    <property type="protein sequence ID" value="PSS22476.1"/>
    <property type="molecule type" value="Genomic_DNA"/>
</dbReference>
<keyword evidence="3" id="KW-0812">Transmembrane</keyword>
<keyword evidence="5" id="KW-1185">Reference proteome</keyword>
<dbReference type="GO" id="GO:0006506">
    <property type="term" value="P:GPI anchor biosynthetic process"/>
    <property type="evidence" value="ECO:0007669"/>
    <property type="project" value="UniProtKB-UniPathway"/>
</dbReference>
<gene>
    <name evidence="4" type="ORF">M430DRAFT_49587</name>
</gene>
<dbReference type="EC" id="3.5.1.89" evidence="2"/>
<reference evidence="4 5" key="1">
    <citation type="journal article" date="2018" name="New Phytol.">
        <title>Comparative genomics and transcriptomics depict ericoid mycorrhizal fungi as versatile saprotrophs and plant mutualists.</title>
        <authorList>
            <person name="Martino E."/>
            <person name="Morin E."/>
            <person name="Grelet G.A."/>
            <person name="Kuo A."/>
            <person name="Kohler A."/>
            <person name="Daghino S."/>
            <person name="Barry K.W."/>
            <person name="Cichocki N."/>
            <person name="Clum A."/>
            <person name="Dockter R.B."/>
            <person name="Hainaut M."/>
            <person name="Kuo R.C."/>
            <person name="LaButti K."/>
            <person name="Lindahl B.D."/>
            <person name="Lindquist E.A."/>
            <person name="Lipzen A."/>
            <person name="Khouja H.R."/>
            <person name="Magnuson J."/>
            <person name="Murat C."/>
            <person name="Ohm R.A."/>
            <person name="Singer S.W."/>
            <person name="Spatafora J.W."/>
            <person name="Wang M."/>
            <person name="Veneault-Fourrey C."/>
            <person name="Henrissat B."/>
            <person name="Grigoriev I.V."/>
            <person name="Martin F.M."/>
            <person name="Perotto S."/>
        </authorList>
    </citation>
    <scope>NUCLEOTIDE SEQUENCE [LARGE SCALE GENOMIC DNA]</scope>
    <source>
        <strain evidence="4 5">ATCC 22711</strain>
    </source>
</reference>
<dbReference type="InterPro" id="IPR024078">
    <property type="entry name" value="LmbE-like_dom_sf"/>
</dbReference>
<dbReference type="PANTHER" id="PTHR12993">
    <property type="entry name" value="N-ACETYLGLUCOSAMINYL-PHOSPHATIDYLINOSITOL DE-N-ACETYLASE-RELATED"/>
    <property type="match status" value="1"/>
</dbReference>
<dbReference type="InterPro" id="IPR003737">
    <property type="entry name" value="GlcNAc_PI_deacetylase-related"/>
</dbReference>
<evidence type="ECO:0000256" key="1">
    <source>
        <dbReference type="ARBA" id="ARBA00006066"/>
    </source>
</evidence>
<dbReference type="InParanoid" id="A0A2T3B6U9"/>
<dbReference type="OrthoDB" id="440160at2759"/>
<dbReference type="Gene3D" id="3.40.50.10320">
    <property type="entry name" value="LmbE-like"/>
    <property type="match status" value="1"/>
</dbReference>
<evidence type="ECO:0000313" key="4">
    <source>
        <dbReference type="EMBL" id="PSS22476.1"/>
    </source>
</evidence>
<name>A0A2T3B6U9_AMORE</name>
<dbReference type="GO" id="GO:0005783">
    <property type="term" value="C:endoplasmic reticulum"/>
    <property type="evidence" value="ECO:0007669"/>
    <property type="project" value="TreeGrafter"/>
</dbReference>
<dbReference type="Proteomes" id="UP000241818">
    <property type="component" value="Unassembled WGS sequence"/>
</dbReference>
<dbReference type="UniPathway" id="UPA00196"/>
<dbReference type="GO" id="GO:0000225">
    <property type="term" value="F:N-acetylglucosaminylphosphatidylinositol deacetylase activity"/>
    <property type="evidence" value="ECO:0007669"/>
    <property type="project" value="UniProtKB-EC"/>
</dbReference>
<organism evidence="4 5">
    <name type="scientific">Amorphotheca resinae ATCC 22711</name>
    <dbReference type="NCBI Taxonomy" id="857342"/>
    <lineage>
        <taxon>Eukaryota</taxon>
        <taxon>Fungi</taxon>
        <taxon>Dikarya</taxon>
        <taxon>Ascomycota</taxon>
        <taxon>Pezizomycotina</taxon>
        <taxon>Leotiomycetes</taxon>
        <taxon>Helotiales</taxon>
        <taxon>Amorphothecaceae</taxon>
        <taxon>Amorphotheca</taxon>
    </lineage>
</organism>
<dbReference type="SUPFAM" id="SSF102588">
    <property type="entry name" value="LmbE-like"/>
    <property type="match status" value="1"/>
</dbReference>
<dbReference type="PANTHER" id="PTHR12993:SF11">
    <property type="entry name" value="N-ACETYLGLUCOSAMINYL-PHOSPHATIDYLINOSITOL DE-N-ACETYLASE"/>
    <property type="match status" value="1"/>
</dbReference>
<dbReference type="RefSeq" id="XP_024722631.1">
    <property type="nucleotide sequence ID" value="XM_024868079.1"/>
</dbReference>
<dbReference type="GeneID" id="36576160"/>
<evidence type="ECO:0000256" key="2">
    <source>
        <dbReference type="ARBA" id="ARBA00012176"/>
    </source>
</evidence>
<accession>A0A2T3B6U9</accession>
<keyword evidence="3" id="KW-0472">Membrane</keyword>
<feature type="transmembrane region" description="Helical" evidence="3">
    <location>
        <begin position="24"/>
        <end position="48"/>
    </location>
</feature>
<dbReference type="Pfam" id="PF02585">
    <property type="entry name" value="PIG-L"/>
    <property type="match status" value="1"/>
</dbReference>
<dbReference type="STRING" id="857342.A0A2T3B6U9"/>
<dbReference type="GO" id="GO:0016020">
    <property type="term" value="C:membrane"/>
    <property type="evidence" value="ECO:0007669"/>
    <property type="project" value="GOC"/>
</dbReference>
<evidence type="ECO:0000313" key="5">
    <source>
        <dbReference type="Proteomes" id="UP000241818"/>
    </source>
</evidence>
<proteinExistence type="inferred from homology"/>
<dbReference type="AlphaFoldDB" id="A0A2T3B6U9"/>
<protein>
    <recommendedName>
        <fullName evidence="2">N-acetylglucosaminylphosphatidylinositol deacetylase</fullName>
        <ecNumber evidence="2">3.5.1.89</ecNumber>
    </recommendedName>
</protein>
<comment type="similarity">
    <text evidence="1">Belongs to the PIGL family.</text>
</comment>
<evidence type="ECO:0000256" key="3">
    <source>
        <dbReference type="SAM" id="Phobius"/>
    </source>
</evidence>
<sequence length="298" mass="33639">MGPLSLTRPRLALWIRSRALRRLLFFRILPLVVILPVLLQILLAYVVAKDPRLLPSPLRRAKNVLIVTAHPDDECLFFSPSILGVLDANPDVVGGLVVLSTGNNYGLGETRKKELHGSCLALGINAERCIALDRMDLQDNPRIWWNEDVIIGSVKKYVEKWKVDAILTFDSGGISGHINHRAVSAAISNYAATDAKAPPTYLLSSVHLIRKYTFLGDLPLTSLSFSWRIFQALFSRASEVDESYDDKALIANTWSSYLKTRMAFSSHGSQYSWDRNLYMVLARQVWFNDLRRVPRRST</sequence>